<dbReference type="NCBIfam" id="TIGR00549">
    <property type="entry name" value="mevalon_kin"/>
    <property type="match status" value="1"/>
</dbReference>
<evidence type="ECO:0000256" key="3">
    <source>
        <dbReference type="ARBA" id="ARBA00012103"/>
    </source>
</evidence>
<proteinExistence type="inferred from homology"/>
<evidence type="ECO:0000256" key="15">
    <source>
        <dbReference type="ARBA" id="ARBA00023166"/>
    </source>
</evidence>
<dbReference type="PRINTS" id="PR00959">
    <property type="entry name" value="MEVGALKINASE"/>
</dbReference>
<dbReference type="GO" id="GO:0006695">
    <property type="term" value="P:cholesterol biosynthetic process"/>
    <property type="evidence" value="ECO:0007669"/>
    <property type="project" value="TreeGrafter"/>
</dbReference>
<keyword evidence="4 18" id="KW-0963">Cytoplasm</keyword>
<evidence type="ECO:0000256" key="4">
    <source>
        <dbReference type="ARBA" id="ARBA00022490"/>
    </source>
</evidence>
<dbReference type="Gene3D" id="3.30.230.10">
    <property type="match status" value="1"/>
</dbReference>
<evidence type="ECO:0000256" key="14">
    <source>
        <dbReference type="ARBA" id="ARBA00023098"/>
    </source>
</evidence>
<evidence type="ECO:0000256" key="18">
    <source>
        <dbReference type="RuleBase" id="RU363087"/>
    </source>
</evidence>
<evidence type="ECO:0000313" key="21">
    <source>
        <dbReference type="EMBL" id="CEK72957.1"/>
    </source>
</evidence>
<dbReference type="GO" id="GO:0046872">
    <property type="term" value="F:metal ion binding"/>
    <property type="evidence" value="ECO:0007669"/>
    <property type="project" value="UniProtKB-KW"/>
</dbReference>
<dbReference type="SUPFAM" id="SSF54211">
    <property type="entry name" value="Ribosomal protein S5 domain 2-like"/>
    <property type="match status" value="1"/>
</dbReference>
<keyword evidence="16 18" id="KW-0753">Steroid metabolism</keyword>
<dbReference type="PROSITE" id="PS00627">
    <property type="entry name" value="GHMP_KINASES_ATP"/>
    <property type="match status" value="1"/>
</dbReference>
<protein>
    <recommendedName>
        <fullName evidence="3 18">Mevalonate kinase</fullName>
        <shortName evidence="18">MK</shortName>
        <ecNumber evidence="3 18">2.7.1.36</ecNumber>
    </recommendedName>
</protein>
<comment type="similarity">
    <text evidence="2 18">Belongs to the GHMP kinase family. Mevalonate kinase subfamily.</text>
</comment>
<keyword evidence="6 18" id="KW-0808">Transferase</keyword>
<reference evidence="21" key="1">
    <citation type="submission" date="2014-12" db="EMBL/GenBank/DDBJ databases">
        <title>Insight into the proteome of Arion vulgaris.</title>
        <authorList>
            <person name="Aradska J."/>
            <person name="Bulat T."/>
            <person name="Smidak R."/>
            <person name="Sarate P."/>
            <person name="Gangsoo J."/>
            <person name="Sialana F."/>
            <person name="Bilban M."/>
            <person name="Lubec G."/>
        </authorList>
    </citation>
    <scope>NUCLEOTIDE SEQUENCE</scope>
    <source>
        <tissue evidence="21">Skin</tissue>
    </source>
</reference>
<evidence type="ECO:0000256" key="5">
    <source>
        <dbReference type="ARBA" id="ARBA00022516"/>
    </source>
</evidence>
<accession>A0A0B6ZXD7</accession>
<evidence type="ECO:0000256" key="2">
    <source>
        <dbReference type="ARBA" id="ARBA00006495"/>
    </source>
</evidence>
<evidence type="ECO:0000256" key="7">
    <source>
        <dbReference type="ARBA" id="ARBA00022723"/>
    </source>
</evidence>
<dbReference type="GO" id="GO:0005829">
    <property type="term" value="C:cytosol"/>
    <property type="evidence" value="ECO:0007669"/>
    <property type="project" value="TreeGrafter"/>
</dbReference>
<evidence type="ECO:0000256" key="11">
    <source>
        <dbReference type="ARBA" id="ARBA00022842"/>
    </source>
</evidence>
<keyword evidence="13 18" id="KW-0756">Sterol biosynthesis</keyword>
<keyword evidence="12 18" id="KW-0752">Steroid biosynthesis</keyword>
<keyword evidence="5 18" id="KW-0444">Lipid biosynthesis</keyword>
<dbReference type="InterPro" id="IPR020568">
    <property type="entry name" value="Ribosomal_Su5_D2-typ_SF"/>
</dbReference>
<dbReference type="SUPFAM" id="SSF55060">
    <property type="entry name" value="GHMP Kinase, C-terminal domain"/>
    <property type="match status" value="1"/>
</dbReference>
<dbReference type="Gene3D" id="3.30.70.890">
    <property type="entry name" value="GHMP kinase, C-terminal domain"/>
    <property type="match status" value="1"/>
</dbReference>
<dbReference type="UniPathway" id="UPA00057">
    <property type="reaction ID" value="UER00098"/>
</dbReference>
<evidence type="ECO:0000256" key="16">
    <source>
        <dbReference type="ARBA" id="ARBA00023221"/>
    </source>
</evidence>
<keyword evidence="11" id="KW-0460">Magnesium</keyword>
<dbReference type="InterPro" id="IPR014721">
    <property type="entry name" value="Ribsml_uS5_D2-typ_fold_subgr"/>
</dbReference>
<dbReference type="EMBL" id="HACG01026092">
    <property type="protein sequence ID" value="CEK72957.1"/>
    <property type="molecule type" value="Transcribed_RNA"/>
</dbReference>
<keyword evidence="8 18" id="KW-0547">Nucleotide-binding</keyword>
<keyword evidence="14 18" id="KW-0443">Lipid metabolism</keyword>
<dbReference type="InterPro" id="IPR006205">
    <property type="entry name" value="Mev_gal_kin"/>
</dbReference>
<feature type="domain" description="GHMP kinase N-terminal" evidence="19">
    <location>
        <begin position="116"/>
        <end position="210"/>
    </location>
</feature>
<dbReference type="AlphaFoldDB" id="A0A0B6ZXD7"/>
<dbReference type="GO" id="GO:0005524">
    <property type="term" value="F:ATP binding"/>
    <property type="evidence" value="ECO:0007669"/>
    <property type="project" value="UniProtKB-KW"/>
</dbReference>
<dbReference type="GO" id="GO:0004496">
    <property type="term" value="F:mevalonate kinase activity"/>
    <property type="evidence" value="ECO:0007669"/>
    <property type="project" value="UniProtKB-EC"/>
</dbReference>
<dbReference type="PANTHER" id="PTHR43290">
    <property type="entry name" value="MEVALONATE KINASE"/>
    <property type="match status" value="1"/>
</dbReference>
<name>A0A0B6ZXD7_9EUPU</name>
<evidence type="ECO:0000256" key="17">
    <source>
        <dbReference type="ARBA" id="ARBA00029438"/>
    </source>
</evidence>
<dbReference type="InterPro" id="IPR036554">
    <property type="entry name" value="GHMP_kinase_C_sf"/>
</dbReference>
<dbReference type="FunFam" id="3.30.70.890:FF:000003">
    <property type="entry name" value="Mevalonate kinase"/>
    <property type="match status" value="1"/>
</dbReference>
<evidence type="ECO:0000259" key="19">
    <source>
        <dbReference type="Pfam" id="PF00288"/>
    </source>
</evidence>
<evidence type="ECO:0000256" key="13">
    <source>
        <dbReference type="ARBA" id="ARBA00023011"/>
    </source>
</evidence>
<comment type="subcellular location">
    <subcellularLocation>
        <location evidence="1 18">Cytoplasm</location>
    </subcellularLocation>
</comment>
<sequence length="380" mass="41013">MEICVSAPGKVILHGEHAVVYGKAAIAASLNLRCHLTVKTNTGSEVSLDLPDVKVHKKFLVTSMHNDLKNIDAGAVLDPSPASDEMIAALKKYAGIDAGNTETKYLAVIAFLYTYYNIFKDKSELPVISLHMKSELPVGAGLGSSAAFSVCMSASLLQLAGNIGSEKQENGTATWSDADKSIINKWAFIGEKVIHGRPSGIDNSVSTFGGALRFQNGKITLINQMPTLPVMLVNTKVPRSTMVLVAGLREKYNVYPEIFDAVFLAVEAITRKAEDIYKSLHDHYNPDDFSKLGDLIDLNHQMLNMMGVGHASLDHIVAVAKEHGFHSKLTGAGGGGCAFVLIPPDTVDDRLQDLRQELEQQGLEVWPNTSVGGHGVLQHL</sequence>
<organism evidence="21">
    <name type="scientific">Arion vulgaris</name>
    <dbReference type="NCBI Taxonomy" id="1028688"/>
    <lineage>
        <taxon>Eukaryota</taxon>
        <taxon>Metazoa</taxon>
        <taxon>Spiralia</taxon>
        <taxon>Lophotrochozoa</taxon>
        <taxon>Mollusca</taxon>
        <taxon>Gastropoda</taxon>
        <taxon>Heterobranchia</taxon>
        <taxon>Euthyneura</taxon>
        <taxon>Panpulmonata</taxon>
        <taxon>Eupulmonata</taxon>
        <taxon>Stylommatophora</taxon>
        <taxon>Helicina</taxon>
        <taxon>Arionoidea</taxon>
        <taxon>Arionidae</taxon>
        <taxon>Arion</taxon>
    </lineage>
</organism>
<evidence type="ECO:0000256" key="12">
    <source>
        <dbReference type="ARBA" id="ARBA00022955"/>
    </source>
</evidence>
<evidence type="ECO:0000256" key="10">
    <source>
        <dbReference type="ARBA" id="ARBA00022840"/>
    </source>
</evidence>
<evidence type="ECO:0000256" key="6">
    <source>
        <dbReference type="ARBA" id="ARBA00022679"/>
    </source>
</evidence>
<evidence type="ECO:0000256" key="9">
    <source>
        <dbReference type="ARBA" id="ARBA00022777"/>
    </source>
</evidence>
<dbReference type="Pfam" id="PF00288">
    <property type="entry name" value="GHMP_kinases_N"/>
    <property type="match status" value="1"/>
</dbReference>
<dbReference type="InterPro" id="IPR013750">
    <property type="entry name" value="GHMP_kinase_C_dom"/>
</dbReference>
<dbReference type="FunFam" id="3.30.230.10:FF:000027">
    <property type="entry name" value="Mevalonate kinase"/>
    <property type="match status" value="1"/>
</dbReference>
<comment type="pathway">
    <text evidence="17 18">Isoprenoid biosynthesis; isopentenyl diphosphate biosynthesis via mevalonate pathway; isopentenyl diphosphate from (R)-mevalonate: step 1/3.</text>
</comment>
<evidence type="ECO:0000256" key="8">
    <source>
        <dbReference type="ARBA" id="ARBA00022741"/>
    </source>
</evidence>
<dbReference type="EC" id="2.7.1.36" evidence="3 18"/>
<comment type="catalytic activity">
    <reaction evidence="18">
        <text>(R)-mevalonate + ATP = (R)-5-phosphomevalonate + ADP + H(+)</text>
        <dbReference type="Rhea" id="RHEA:17065"/>
        <dbReference type="ChEBI" id="CHEBI:15378"/>
        <dbReference type="ChEBI" id="CHEBI:30616"/>
        <dbReference type="ChEBI" id="CHEBI:36464"/>
        <dbReference type="ChEBI" id="CHEBI:58146"/>
        <dbReference type="ChEBI" id="CHEBI:456216"/>
        <dbReference type="EC" id="2.7.1.36"/>
    </reaction>
</comment>
<keyword evidence="15 18" id="KW-1207">Sterol metabolism</keyword>
<keyword evidence="7" id="KW-0479">Metal-binding</keyword>
<dbReference type="Pfam" id="PF08544">
    <property type="entry name" value="GHMP_kinases_C"/>
    <property type="match status" value="1"/>
</dbReference>
<dbReference type="InterPro" id="IPR006204">
    <property type="entry name" value="GHMP_kinase_N_dom"/>
</dbReference>
<keyword evidence="9 18" id="KW-0418">Kinase</keyword>
<dbReference type="GO" id="GO:0019287">
    <property type="term" value="P:isopentenyl diphosphate biosynthetic process, mevalonate pathway"/>
    <property type="evidence" value="ECO:0007669"/>
    <property type="project" value="UniProtKB-UniPathway"/>
</dbReference>
<feature type="domain" description="GHMP kinase C-terminal" evidence="20">
    <location>
        <begin position="288"/>
        <end position="357"/>
    </location>
</feature>
<gene>
    <name evidence="21" type="primary">ORF84680</name>
</gene>
<dbReference type="PANTHER" id="PTHR43290:SF2">
    <property type="entry name" value="MEVALONATE KINASE"/>
    <property type="match status" value="1"/>
</dbReference>
<dbReference type="InterPro" id="IPR006203">
    <property type="entry name" value="GHMP_knse_ATP-bd_CS"/>
</dbReference>
<evidence type="ECO:0000256" key="1">
    <source>
        <dbReference type="ARBA" id="ARBA00004496"/>
    </source>
</evidence>
<keyword evidence="10 18" id="KW-0067">ATP-binding</keyword>
<evidence type="ECO:0000259" key="20">
    <source>
        <dbReference type="Pfam" id="PF08544"/>
    </source>
</evidence>